<dbReference type="InterPro" id="IPR011545">
    <property type="entry name" value="DEAD/DEAH_box_helicase_dom"/>
</dbReference>
<dbReference type="EMBL" id="FNFM01000004">
    <property type="protein sequence ID" value="SDK10018.1"/>
    <property type="molecule type" value="Genomic_DNA"/>
</dbReference>
<keyword evidence="1" id="KW-0547">Nucleotide-binding</keyword>
<evidence type="ECO:0000256" key="4">
    <source>
        <dbReference type="ARBA" id="ARBA00022840"/>
    </source>
</evidence>
<dbReference type="SMART" id="SM00490">
    <property type="entry name" value="HELICc"/>
    <property type="match status" value="1"/>
</dbReference>
<evidence type="ECO:0000256" key="5">
    <source>
        <dbReference type="SAM" id="MobiDB-lite"/>
    </source>
</evidence>
<keyword evidence="4" id="KW-0067">ATP-binding</keyword>
<dbReference type="InterPro" id="IPR027417">
    <property type="entry name" value="P-loop_NTPase"/>
</dbReference>
<evidence type="ECO:0000256" key="3">
    <source>
        <dbReference type="ARBA" id="ARBA00022806"/>
    </source>
</evidence>
<dbReference type="CDD" id="cd17921">
    <property type="entry name" value="DEXHc_Ski2"/>
    <property type="match status" value="1"/>
</dbReference>
<dbReference type="PROSITE" id="PS51192">
    <property type="entry name" value="HELICASE_ATP_BIND_1"/>
    <property type="match status" value="1"/>
</dbReference>
<feature type="domain" description="Helicase ATP-binding" evidence="6">
    <location>
        <begin position="40"/>
        <end position="180"/>
    </location>
</feature>
<dbReference type="GO" id="GO:0005524">
    <property type="term" value="F:ATP binding"/>
    <property type="evidence" value="ECO:0007669"/>
    <property type="project" value="UniProtKB-KW"/>
</dbReference>
<dbReference type="SUPFAM" id="SSF52540">
    <property type="entry name" value="P-loop containing nucleoside triphosphate hydrolases"/>
    <property type="match status" value="1"/>
</dbReference>
<evidence type="ECO:0000313" key="8">
    <source>
        <dbReference type="EMBL" id="SDK10018.1"/>
    </source>
</evidence>
<gene>
    <name evidence="8" type="ORF">SAMN04487820_104233</name>
</gene>
<protein>
    <submittedName>
        <fullName evidence="8">Superfamily II RNA helicase</fullName>
    </submittedName>
</protein>
<dbReference type="InterPro" id="IPR014001">
    <property type="entry name" value="Helicase_ATP-bd"/>
</dbReference>
<proteinExistence type="predicted"/>
<dbReference type="Gene3D" id="3.40.50.300">
    <property type="entry name" value="P-loop containing nucleotide triphosphate hydrolases"/>
    <property type="match status" value="2"/>
</dbReference>
<dbReference type="GO" id="GO:0003676">
    <property type="term" value="F:nucleic acid binding"/>
    <property type="evidence" value="ECO:0007669"/>
    <property type="project" value="InterPro"/>
</dbReference>
<sequence>MLTDQLPPTPDTDPETLLDGFTSWTTEQGFELYPAQEEALLEVVSGSNVIVSTPTGSGKSLIAVGAHFTALANKQRSFYTAPIKALVSEKFFSLVDQFGADNVGMLTGDSSVNPDAPIICCTAEILANIALRDGERAEVGQVVMDEFHFYAEPQRGWAWQVPMLELPQAQFVLMSATLGDVTGFKKDLTRRTGRETAVVSSAERPVPLTFRYAMTPLHETIEELLNGRQAPIYVVYFNQASAVEQAQALVSMNVASRAERDAIAEKLGDFRFTAGFGKTLSRLIRHGIGVHHAGMLPRYRRLVEQLAQAGLLKVICGTDTLGVGINVPIRTVLLTGLTKFDGSRTRHLKAREFHQVAGRAGRAGYDTDGYVVVQAPEHVIENERALAKAGDDPKKRRKVVKKKAPEGFVSWGQKTFDKLVEAEPEPLTSSFNVTHAMLLNVISRPGDTYAAMRELLTDNHEDRPAQRKHMLRAISIYRALVAAGVVEQLDEPDEQGRLVRVTMDLQFDFALNQPLSPFALAAIELLEPASPSYAVDVLSIIEATLDDPRQVLGAQQAKERGEAIARMKAEGIEYEQRMEMIEDITHPQPLAEMLEAAYETYRQGHPWVSEHELSPKSVARDMYERAMNFVEFVNHYGLARSEGLVLRYLADVYKALRHTVPDDAKSEELGDIIEWLGELVRQVDSSLLDEWERLRNPGEDDSGAEPVDQGPAKLTDNKRAFRVQVRNAMFRRVELAARERFDELGELDGEEGWTAEDWQAALDEYFAEHGELGTDADARGPSLFMVTEESQRWLVRQVFSDPEGNNDWGISAEIDLPASDEAGVAVVRVTDVGRFDQY</sequence>
<dbReference type="PROSITE" id="PS51194">
    <property type="entry name" value="HELICASE_CTER"/>
    <property type="match status" value="1"/>
</dbReference>
<accession>A0A1G8Z4P9</accession>
<evidence type="ECO:0000256" key="2">
    <source>
        <dbReference type="ARBA" id="ARBA00022801"/>
    </source>
</evidence>
<dbReference type="GO" id="GO:0004386">
    <property type="term" value="F:helicase activity"/>
    <property type="evidence" value="ECO:0007669"/>
    <property type="project" value="UniProtKB-KW"/>
</dbReference>
<dbReference type="FunFam" id="3.40.50.300:FF:000922">
    <property type="entry name" value="DEAD/DEAH box helicase"/>
    <property type="match status" value="1"/>
</dbReference>
<evidence type="ECO:0000256" key="1">
    <source>
        <dbReference type="ARBA" id="ARBA00022741"/>
    </source>
</evidence>
<evidence type="ECO:0000313" key="9">
    <source>
        <dbReference type="Proteomes" id="UP000199213"/>
    </source>
</evidence>
<dbReference type="PANTHER" id="PTHR12131:SF1">
    <property type="entry name" value="ATP-DEPENDENT RNA HELICASE SUPV3L1, MITOCHONDRIAL-RELATED"/>
    <property type="match status" value="1"/>
</dbReference>
<dbReference type="SMART" id="SM00487">
    <property type="entry name" value="DEXDc"/>
    <property type="match status" value="1"/>
</dbReference>
<feature type="region of interest" description="Disordered" evidence="5">
    <location>
        <begin position="694"/>
        <end position="713"/>
    </location>
</feature>
<dbReference type="Proteomes" id="UP000199213">
    <property type="component" value="Unassembled WGS sequence"/>
</dbReference>
<evidence type="ECO:0000259" key="7">
    <source>
        <dbReference type="PROSITE" id="PS51194"/>
    </source>
</evidence>
<reference evidence="9" key="1">
    <citation type="submission" date="2016-10" db="EMBL/GenBank/DDBJ databases">
        <authorList>
            <person name="Varghese N."/>
            <person name="Submissions S."/>
        </authorList>
    </citation>
    <scope>NUCLEOTIDE SEQUENCE [LARGE SCALE GENOMIC DNA]</scope>
    <source>
        <strain evidence="9">DSM 45460</strain>
    </source>
</reference>
<dbReference type="InterPro" id="IPR021904">
    <property type="entry name" value="DUF3516"/>
</dbReference>
<evidence type="ECO:0000259" key="6">
    <source>
        <dbReference type="PROSITE" id="PS51192"/>
    </source>
</evidence>
<dbReference type="GO" id="GO:0016787">
    <property type="term" value="F:hydrolase activity"/>
    <property type="evidence" value="ECO:0007669"/>
    <property type="project" value="UniProtKB-KW"/>
</dbReference>
<dbReference type="InterPro" id="IPR001650">
    <property type="entry name" value="Helicase_C-like"/>
</dbReference>
<dbReference type="Pfam" id="PF12029">
    <property type="entry name" value="DUF3516"/>
    <property type="match status" value="1"/>
</dbReference>
<name>A0A1G8Z4P9_ACTMZ</name>
<keyword evidence="2" id="KW-0378">Hydrolase</keyword>
<dbReference type="InterPro" id="IPR050699">
    <property type="entry name" value="RNA-DNA_Helicase"/>
</dbReference>
<dbReference type="Pfam" id="PF00271">
    <property type="entry name" value="Helicase_C"/>
    <property type="match status" value="1"/>
</dbReference>
<dbReference type="Pfam" id="PF00270">
    <property type="entry name" value="DEAD"/>
    <property type="match status" value="1"/>
</dbReference>
<feature type="domain" description="Helicase C-terminal" evidence="7">
    <location>
        <begin position="236"/>
        <end position="427"/>
    </location>
</feature>
<organism evidence="8 9">
    <name type="scientific">Actinopolyspora mzabensis</name>
    <dbReference type="NCBI Taxonomy" id="995066"/>
    <lineage>
        <taxon>Bacteria</taxon>
        <taxon>Bacillati</taxon>
        <taxon>Actinomycetota</taxon>
        <taxon>Actinomycetes</taxon>
        <taxon>Actinopolysporales</taxon>
        <taxon>Actinopolysporaceae</taxon>
        <taxon>Actinopolyspora</taxon>
    </lineage>
</organism>
<dbReference type="PANTHER" id="PTHR12131">
    <property type="entry name" value="ATP-DEPENDENT RNA AND DNA HELICASE"/>
    <property type="match status" value="1"/>
</dbReference>
<keyword evidence="3 8" id="KW-0347">Helicase</keyword>
<dbReference type="AlphaFoldDB" id="A0A1G8Z4P9"/>
<keyword evidence="9" id="KW-1185">Reference proteome</keyword>